<dbReference type="EMBL" id="MF919510">
    <property type="protein sequence ID" value="ATN89595.1"/>
    <property type="molecule type" value="Genomic_DNA"/>
</dbReference>
<evidence type="ECO:0000313" key="1">
    <source>
        <dbReference type="EMBL" id="ATN89595.1"/>
    </source>
</evidence>
<organism evidence="1 2">
    <name type="scientific">Gordonia phage Kabluna</name>
    <dbReference type="NCBI Taxonomy" id="2041511"/>
    <lineage>
        <taxon>Viruses</taxon>
        <taxon>Duplodnaviria</taxon>
        <taxon>Heunggongvirae</taxon>
        <taxon>Uroviricota</taxon>
        <taxon>Caudoviricetes</taxon>
        <taxon>Zierdtviridae</taxon>
        <taxon>Emilbogenvirinae</taxon>
        <taxon>Kablunavirus</taxon>
        <taxon>Kablunavirus kabluna</taxon>
    </lineage>
</organism>
<dbReference type="Proteomes" id="UP000229692">
    <property type="component" value="Segment"/>
</dbReference>
<evidence type="ECO:0000313" key="2">
    <source>
        <dbReference type="Proteomes" id="UP000229692"/>
    </source>
</evidence>
<gene>
    <name evidence="1" type="ORF">SEA_KABLUNA_74</name>
</gene>
<sequence length="113" mass="12697">MKMHTVTAEIIFRVEGHSAIVGERAISIVPERVRVTRSWRYIGYDGRGNEEAYTSWSIRGARVLKSGIVSHKSEHWRFGNLDDLDQLRQEGHSDLANRIRGAIALLPTAGGIE</sequence>
<proteinExistence type="predicted"/>
<accession>A0A2D1GCK0</accession>
<keyword evidence="2" id="KW-1185">Reference proteome</keyword>
<reference evidence="1 2" key="1">
    <citation type="submission" date="2017-09" db="EMBL/GenBank/DDBJ databases">
        <authorList>
            <person name="Pope W.H."/>
            <person name="Garlena R.A."/>
            <person name="Russell D.A."/>
            <person name="Jacobs-Sera D."/>
            <person name="Hatfull G.F."/>
        </authorList>
    </citation>
    <scope>NUCLEOTIDE SEQUENCE [LARGE SCALE GENOMIC DNA]</scope>
</reference>
<name>A0A2D1GCK0_9CAUD</name>
<protein>
    <submittedName>
        <fullName evidence="1">Uncharacterized protein</fullName>
    </submittedName>
</protein>